<dbReference type="KEGG" id="smf:Smon_1209"/>
<gene>
    <name evidence="4" type="ordered locus">Smon_1209</name>
</gene>
<evidence type="ECO:0000259" key="3">
    <source>
        <dbReference type="PROSITE" id="PS51186"/>
    </source>
</evidence>
<dbReference type="HOGENOM" id="CLU_013985_34_9_0"/>
<sequence>MEIRKIRKEDKDVYLKLTKQFYSSDAVLHNVDENNFLNTFNELMNSDAYTECFIIEEDTKLVGYCLISKTYSQEVGGMVLLIEEILILENYRGKGVGKKVFNFLFEKYKGYKRYRLEVDHGNIMAKKLYEKIGFSELEYVQMVIE</sequence>
<dbReference type="Pfam" id="PF00583">
    <property type="entry name" value="Acetyltransf_1"/>
    <property type="match status" value="1"/>
</dbReference>
<dbReference type="AlphaFoldDB" id="D1AVA4"/>
<feature type="domain" description="N-acetyltransferase" evidence="3">
    <location>
        <begin position="1"/>
        <end position="145"/>
    </location>
</feature>
<dbReference type="STRING" id="519441.Smon_1209"/>
<name>D1AVA4_STRM9</name>
<dbReference type="InterPro" id="IPR000182">
    <property type="entry name" value="GNAT_dom"/>
</dbReference>
<dbReference type="Gene3D" id="3.40.630.30">
    <property type="match status" value="1"/>
</dbReference>
<evidence type="ECO:0000256" key="2">
    <source>
        <dbReference type="ARBA" id="ARBA00023315"/>
    </source>
</evidence>
<evidence type="ECO:0000313" key="5">
    <source>
        <dbReference type="Proteomes" id="UP000002072"/>
    </source>
</evidence>
<dbReference type="RefSeq" id="WP_012859211.1">
    <property type="nucleotide sequence ID" value="NC_013515.1"/>
</dbReference>
<dbReference type="PANTHER" id="PTHR10545:SF29">
    <property type="entry name" value="GH14572P-RELATED"/>
    <property type="match status" value="1"/>
</dbReference>
<dbReference type="InterPro" id="IPR016181">
    <property type="entry name" value="Acyl_CoA_acyltransferase"/>
</dbReference>
<dbReference type="Proteomes" id="UP000002072">
    <property type="component" value="Chromosome"/>
</dbReference>
<dbReference type="CDD" id="cd04301">
    <property type="entry name" value="NAT_SF"/>
    <property type="match status" value="1"/>
</dbReference>
<evidence type="ECO:0000256" key="1">
    <source>
        <dbReference type="ARBA" id="ARBA00022679"/>
    </source>
</evidence>
<dbReference type="InterPro" id="IPR051016">
    <property type="entry name" value="Diverse_Substrate_AcTransf"/>
</dbReference>
<keyword evidence="1" id="KW-0808">Transferase</keyword>
<dbReference type="eggNOG" id="COG0456">
    <property type="taxonomic scope" value="Bacteria"/>
</dbReference>
<dbReference type="OrthoDB" id="95438at2"/>
<accession>D1AVA4</accession>
<dbReference type="PANTHER" id="PTHR10545">
    <property type="entry name" value="DIAMINE N-ACETYLTRANSFERASE"/>
    <property type="match status" value="1"/>
</dbReference>
<dbReference type="EMBL" id="CP001779">
    <property type="protein sequence ID" value="ACZ01664.1"/>
    <property type="molecule type" value="Genomic_DNA"/>
</dbReference>
<organism evidence="4 5">
    <name type="scientific">Streptobacillus moniliformis (strain ATCC 14647 / DSM 12112 / NCTC 10651 / 9901)</name>
    <dbReference type="NCBI Taxonomy" id="519441"/>
    <lineage>
        <taxon>Bacteria</taxon>
        <taxon>Fusobacteriati</taxon>
        <taxon>Fusobacteriota</taxon>
        <taxon>Fusobacteriia</taxon>
        <taxon>Fusobacteriales</taxon>
        <taxon>Leptotrichiaceae</taxon>
        <taxon>Streptobacillus</taxon>
    </lineage>
</organism>
<protein>
    <submittedName>
        <fullName evidence="4">GCN5-related N-acetyltransferase</fullName>
    </submittedName>
</protein>
<evidence type="ECO:0000313" key="4">
    <source>
        <dbReference type="EMBL" id="ACZ01664.1"/>
    </source>
</evidence>
<keyword evidence="2" id="KW-0012">Acyltransferase</keyword>
<keyword evidence="5" id="KW-1185">Reference proteome</keyword>
<dbReference type="PROSITE" id="PS51186">
    <property type="entry name" value="GNAT"/>
    <property type="match status" value="1"/>
</dbReference>
<dbReference type="GO" id="GO:0008080">
    <property type="term" value="F:N-acetyltransferase activity"/>
    <property type="evidence" value="ECO:0007669"/>
    <property type="project" value="TreeGrafter"/>
</dbReference>
<dbReference type="GeneID" id="29673460"/>
<reference evidence="4 5" key="1">
    <citation type="journal article" date="2009" name="Stand. Genomic Sci.">
        <title>Complete genome sequence of Streptobacillus moniliformis type strain (9901T).</title>
        <authorList>
            <person name="Nolan M."/>
            <person name="Gronow S."/>
            <person name="Lapidus A."/>
            <person name="Ivanova N."/>
            <person name="Copeland A."/>
            <person name="Lucas S."/>
            <person name="Del Rio T.G."/>
            <person name="Chen F."/>
            <person name="Tice H."/>
            <person name="Pitluck S."/>
            <person name="Cheng J.F."/>
            <person name="Sims D."/>
            <person name="Meincke L."/>
            <person name="Bruce D."/>
            <person name="Goodwin L."/>
            <person name="Brettin T."/>
            <person name="Han C."/>
            <person name="Detter J.C."/>
            <person name="Ovchinikova G."/>
            <person name="Pati A."/>
            <person name="Mavromatis K."/>
            <person name="Mikhailova N."/>
            <person name="Chen A."/>
            <person name="Palaniappan K."/>
            <person name="Land M."/>
            <person name="Hauser L."/>
            <person name="Chang Y.J."/>
            <person name="Jeffries C.D."/>
            <person name="Rohde M."/>
            <person name="Sproer C."/>
            <person name="Goker M."/>
            <person name="Bristow J."/>
            <person name="Eisen J.A."/>
            <person name="Markowitz V."/>
            <person name="Hugenholtz P."/>
            <person name="Kyrpides N.C."/>
            <person name="Klenk H.P."/>
            <person name="Chain P."/>
        </authorList>
    </citation>
    <scope>NUCLEOTIDE SEQUENCE [LARGE SCALE GENOMIC DNA]</scope>
    <source>
        <strain evidence="5">ATCC 14647 / DSM 12112 / NCTC 10651 / 9901</strain>
    </source>
</reference>
<proteinExistence type="predicted"/>
<dbReference type="SUPFAM" id="SSF55729">
    <property type="entry name" value="Acyl-CoA N-acyltransferases (Nat)"/>
    <property type="match status" value="1"/>
</dbReference>